<accession>A0ABX2PVR3</accession>
<protein>
    <recommendedName>
        <fullName evidence="1">S-adenosyl-L-homocysteine hydrolase NAD binding domain-containing protein</fullName>
    </recommendedName>
</protein>
<feature type="domain" description="S-adenosyl-L-homocysteine hydrolase NAD binding" evidence="1">
    <location>
        <begin position="152"/>
        <end position="316"/>
    </location>
</feature>
<dbReference type="RefSeq" id="WP_176867270.1">
    <property type="nucleotide sequence ID" value="NZ_JABXWT010000020.1"/>
</dbReference>
<sequence>MTHDPFEIAYDLFPASEIPFLERAKSIARRTRPYEGLKILQNIPVTMEALHKTHALLLGGADLTITCPSFMDPKPEALSVLDAAEVKIAAPDDLPTEVDIVLDCAGELLRRVSPKLGAVELTGTGTNLYAAADDLSYPVISVDQSRVKVLEALFGTGDAFQRAFSTLTGERLQDNSILLFGYGKVGQGIAYALRPHNCRVAVVDPSPDALQLASRHGHVAIPADDITAVEDAAASAFVVVTATGRPGIISERYAAAPFLKAGYRANMGGEDEFGPDFDVDTVLVDKKPINFAITHPTRIRFLDPLFFAHNLGIDLLRQFDIKPGLHAFPGFMAEQILAEWESLFQVDVNAVLQRQG</sequence>
<proteinExistence type="predicted"/>
<evidence type="ECO:0000259" key="1">
    <source>
        <dbReference type="SMART" id="SM00997"/>
    </source>
</evidence>
<dbReference type="InterPro" id="IPR036291">
    <property type="entry name" value="NAD(P)-bd_dom_sf"/>
</dbReference>
<reference evidence="2 3" key="1">
    <citation type="submission" date="2020-06" db="EMBL/GenBank/DDBJ databases">
        <authorList>
            <person name="Cao W.R."/>
        </authorList>
    </citation>
    <scope>NUCLEOTIDE SEQUENCE [LARGE SCALE GENOMIC DNA]</scope>
    <source>
        <strain evidence="2 3">B1Z28</strain>
    </source>
</reference>
<dbReference type="EMBL" id="JABXWT010000020">
    <property type="protein sequence ID" value="NVO58226.1"/>
    <property type="molecule type" value="Genomic_DNA"/>
</dbReference>
<gene>
    <name evidence="2" type="ORF">HW561_20770</name>
</gene>
<dbReference type="InterPro" id="IPR042172">
    <property type="entry name" value="Adenosylhomocyst_ase-like_sf"/>
</dbReference>
<dbReference type="InterPro" id="IPR015878">
    <property type="entry name" value="Ado_hCys_hydrolase_NAD-bd"/>
</dbReference>
<dbReference type="SMART" id="SM00997">
    <property type="entry name" value="AdoHcyase_NAD"/>
    <property type="match status" value="1"/>
</dbReference>
<evidence type="ECO:0000313" key="3">
    <source>
        <dbReference type="Proteomes" id="UP000630805"/>
    </source>
</evidence>
<organism evidence="2 3">
    <name type="scientific">Ruegeria haliotis</name>
    <dbReference type="NCBI Taxonomy" id="2747601"/>
    <lineage>
        <taxon>Bacteria</taxon>
        <taxon>Pseudomonadati</taxon>
        <taxon>Pseudomonadota</taxon>
        <taxon>Alphaproteobacteria</taxon>
        <taxon>Rhodobacterales</taxon>
        <taxon>Roseobacteraceae</taxon>
        <taxon>Ruegeria</taxon>
    </lineage>
</organism>
<evidence type="ECO:0000313" key="2">
    <source>
        <dbReference type="EMBL" id="NVO58226.1"/>
    </source>
</evidence>
<dbReference type="SUPFAM" id="SSF51735">
    <property type="entry name" value="NAD(P)-binding Rossmann-fold domains"/>
    <property type="match status" value="1"/>
</dbReference>
<keyword evidence="3" id="KW-1185">Reference proteome</keyword>
<dbReference type="Gene3D" id="3.40.50.720">
    <property type="entry name" value="NAD(P)-binding Rossmann-like Domain"/>
    <property type="match status" value="1"/>
</dbReference>
<dbReference type="SUPFAM" id="SSF52283">
    <property type="entry name" value="Formate/glycerate dehydrogenase catalytic domain-like"/>
    <property type="match status" value="1"/>
</dbReference>
<dbReference type="Gene3D" id="3.40.50.1480">
    <property type="entry name" value="Adenosylhomocysteinase-like"/>
    <property type="match status" value="1"/>
</dbReference>
<name>A0ABX2PVR3_9RHOB</name>
<dbReference type="Proteomes" id="UP000630805">
    <property type="component" value="Unassembled WGS sequence"/>
</dbReference>
<comment type="caution">
    <text evidence="2">The sequence shown here is derived from an EMBL/GenBank/DDBJ whole genome shotgun (WGS) entry which is preliminary data.</text>
</comment>
<dbReference type="Pfam" id="PF00670">
    <property type="entry name" value="AdoHcyase_NAD"/>
    <property type="match status" value="1"/>
</dbReference>